<evidence type="ECO:0000256" key="1">
    <source>
        <dbReference type="ARBA" id="ARBA00000707"/>
    </source>
</evidence>
<reference evidence="9 10" key="1">
    <citation type="journal article" date="2023" name="Elife">
        <title>Identification of key yeast species and microbe-microbe interactions impacting larval growth of Drosophila in the wild.</title>
        <authorList>
            <person name="Mure A."/>
            <person name="Sugiura Y."/>
            <person name="Maeda R."/>
            <person name="Honda K."/>
            <person name="Sakurai N."/>
            <person name="Takahashi Y."/>
            <person name="Watada M."/>
            <person name="Katoh T."/>
            <person name="Gotoh A."/>
            <person name="Gotoh Y."/>
            <person name="Taniguchi I."/>
            <person name="Nakamura K."/>
            <person name="Hayashi T."/>
            <person name="Katayama T."/>
            <person name="Uemura T."/>
            <person name="Hattori Y."/>
        </authorList>
    </citation>
    <scope>NUCLEOTIDE SEQUENCE [LARGE SCALE GENOMIC DNA]</scope>
    <source>
        <strain evidence="9 10">KH-74</strain>
    </source>
</reference>
<keyword evidence="4" id="KW-0645">Protease</keyword>
<keyword evidence="5" id="KW-0833">Ubl conjugation pathway</keyword>
<comment type="caution">
    <text evidence="9">The sequence shown here is derived from an EMBL/GenBank/DDBJ whole genome shotgun (WGS) entry which is preliminary data.</text>
</comment>
<dbReference type="GO" id="GO:0004843">
    <property type="term" value="F:cysteine-type deubiquitinase activity"/>
    <property type="evidence" value="ECO:0007669"/>
    <property type="project" value="UniProtKB-EC"/>
</dbReference>
<dbReference type="InterPro" id="IPR038765">
    <property type="entry name" value="Papain-like_cys_pep_sf"/>
</dbReference>
<dbReference type="InterPro" id="IPR001394">
    <property type="entry name" value="Peptidase_C19_UCH"/>
</dbReference>
<comment type="similarity">
    <text evidence="2">Belongs to the peptidase C19 family.</text>
</comment>
<dbReference type="InterPro" id="IPR036873">
    <property type="entry name" value="Rhodanese-like_dom_sf"/>
</dbReference>
<protein>
    <recommendedName>
        <fullName evidence="3">ubiquitinyl hydrolase 1</fullName>
        <ecNumber evidence="3">3.4.19.12</ecNumber>
    </recommendedName>
</protein>
<dbReference type="Gene3D" id="3.40.250.10">
    <property type="entry name" value="Rhodanese-like domain"/>
    <property type="match status" value="1"/>
</dbReference>
<dbReference type="GO" id="GO:0006508">
    <property type="term" value="P:proteolysis"/>
    <property type="evidence" value="ECO:0007669"/>
    <property type="project" value="UniProtKB-KW"/>
</dbReference>
<gene>
    <name evidence="9" type="ORF">DAKH74_026790</name>
</gene>
<dbReference type="EC" id="3.4.19.12" evidence="3"/>
<dbReference type="Proteomes" id="UP001377567">
    <property type="component" value="Unassembled WGS sequence"/>
</dbReference>
<dbReference type="InterPro" id="IPR028889">
    <property type="entry name" value="USP"/>
</dbReference>
<keyword evidence="7" id="KW-0788">Thiol protease</keyword>
<evidence type="ECO:0000256" key="4">
    <source>
        <dbReference type="ARBA" id="ARBA00022670"/>
    </source>
</evidence>
<dbReference type="SUPFAM" id="SSF54001">
    <property type="entry name" value="Cysteine proteinases"/>
    <property type="match status" value="1"/>
</dbReference>
<keyword evidence="6" id="KW-0378">Hydrolase</keyword>
<evidence type="ECO:0000256" key="6">
    <source>
        <dbReference type="ARBA" id="ARBA00022801"/>
    </source>
</evidence>
<sequence length="633" mass="72379">MQRTVAVDLGEAPYFSDDLNAFMIQYSQCADPVQILQVSSTVLTYYNELTKFLFLDKPQEEVVGKLYLDELYRAAHDYYQKMYYLVLVRSPKVMQSMTLDKNALRLYTSLRETLIQDISILRIRKYLAANAVPTKSFLETHQVSLPKLHMWTKAGTALVVDYRSPQKFQNGHIQVPTVVNVYPSGYTTLDEPSFPDLRFENLLKGCASTEHSLLLERIAQFEHIVVIVPDASYYHQLLPLFLTLIGYFILNGIPVPDIRSCVVDLNQWATIGGRVAGPESASKKTTQFQGDSILVGLENEHNSCYINCVIQCLLPIRSLTMMLLTNSYLNNIDYSNPVGSKGKAITTLASLIQTMYRTKENNRLYNQQQACSCLKLKRCCGEVNPMFNSDQEEDSHEFLEFLINTLHEDLRRGSNVIIPQYTNPANQVLTQDEKARLAWAAYMQKEANFMVDTFQGQTISSLQCRVCNYTSDSFQVFSTLSLTLPLGASCNIYDCLNQYFRPEELTGENGWECPTCKVKRPAVKNSQLTRLPKVLVCQLNRFSSYSTKNNCFVKYPYELDLGRYRLDVEGSARFRLFGVVCHTGNLDKGHYSSYVFKSGSQWWHIDDTVSRPLHFATEFISPDAYMLFFERVN</sequence>
<evidence type="ECO:0000313" key="9">
    <source>
        <dbReference type="EMBL" id="GMM56063.1"/>
    </source>
</evidence>
<feature type="domain" description="USP" evidence="8">
    <location>
        <begin position="295"/>
        <end position="632"/>
    </location>
</feature>
<dbReference type="PANTHER" id="PTHR21646">
    <property type="entry name" value="UBIQUITIN CARBOXYL-TERMINAL HYDROLASE"/>
    <property type="match status" value="1"/>
</dbReference>
<evidence type="ECO:0000256" key="3">
    <source>
        <dbReference type="ARBA" id="ARBA00012759"/>
    </source>
</evidence>
<keyword evidence="10" id="KW-1185">Reference proteome</keyword>
<dbReference type="InterPro" id="IPR050185">
    <property type="entry name" value="Ub_carboxyl-term_hydrolase"/>
</dbReference>
<organism evidence="9 10">
    <name type="scientific">Maudiozyma humilis</name>
    <name type="common">Sour dough yeast</name>
    <name type="synonym">Kazachstania humilis</name>
    <dbReference type="NCBI Taxonomy" id="51915"/>
    <lineage>
        <taxon>Eukaryota</taxon>
        <taxon>Fungi</taxon>
        <taxon>Dikarya</taxon>
        <taxon>Ascomycota</taxon>
        <taxon>Saccharomycotina</taxon>
        <taxon>Saccharomycetes</taxon>
        <taxon>Saccharomycetales</taxon>
        <taxon>Saccharomycetaceae</taxon>
        <taxon>Maudiozyma</taxon>
    </lineage>
</organism>
<dbReference type="PROSITE" id="PS00973">
    <property type="entry name" value="USP_2"/>
    <property type="match status" value="1"/>
</dbReference>
<dbReference type="Pfam" id="PF00443">
    <property type="entry name" value="UCH"/>
    <property type="match status" value="1"/>
</dbReference>
<evidence type="ECO:0000259" key="8">
    <source>
        <dbReference type="PROSITE" id="PS50235"/>
    </source>
</evidence>
<dbReference type="PROSITE" id="PS50235">
    <property type="entry name" value="USP_3"/>
    <property type="match status" value="1"/>
</dbReference>
<dbReference type="InterPro" id="IPR018200">
    <property type="entry name" value="USP_CS"/>
</dbReference>
<dbReference type="GO" id="GO:0016579">
    <property type="term" value="P:protein deubiquitination"/>
    <property type="evidence" value="ECO:0007669"/>
    <property type="project" value="InterPro"/>
</dbReference>
<dbReference type="AlphaFoldDB" id="A0AAV5RXT4"/>
<evidence type="ECO:0000256" key="7">
    <source>
        <dbReference type="ARBA" id="ARBA00022807"/>
    </source>
</evidence>
<accession>A0AAV5RXT4</accession>
<name>A0AAV5RXT4_MAUHU</name>
<comment type="catalytic activity">
    <reaction evidence="1">
        <text>Thiol-dependent hydrolysis of ester, thioester, amide, peptide and isopeptide bonds formed by the C-terminal Gly of ubiquitin (a 76-residue protein attached to proteins as an intracellular targeting signal).</text>
        <dbReference type="EC" id="3.4.19.12"/>
    </reaction>
</comment>
<dbReference type="CDD" id="cd02674">
    <property type="entry name" value="Peptidase_C19R"/>
    <property type="match status" value="1"/>
</dbReference>
<proteinExistence type="inferred from homology"/>
<dbReference type="Gene3D" id="3.90.70.10">
    <property type="entry name" value="Cysteine proteinases"/>
    <property type="match status" value="1"/>
</dbReference>
<evidence type="ECO:0000313" key="10">
    <source>
        <dbReference type="Proteomes" id="UP001377567"/>
    </source>
</evidence>
<dbReference type="EMBL" id="BTGD01000006">
    <property type="protein sequence ID" value="GMM56063.1"/>
    <property type="molecule type" value="Genomic_DNA"/>
</dbReference>
<evidence type="ECO:0000256" key="2">
    <source>
        <dbReference type="ARBA" id="ARBA00009085"/>
    </source>
</evidence>
<dbReference type="PANTHER" id="PTHR21646:SF95">
    <property type="entry name" value="UBIQUITIN CARBOXYL-TERMINAL HYDROLASE 4-RELATED"/>
    <property type="match status" value="1"/>
</dbReference>
<evidence type="ECO:0000256" key="5">
    <source>
        <dbReference type="ARBA" id="ARBA00022786"/>
    </source>
</evidence>